<feature type="transmembrane region" description="Helical" evidence="9">
    <location>
        <begin position="36"/>
        <end position="54"/>
    </location>
</feature>
<accession>A0A4R4ZY12</accession>
<dbReference type="InterPro" id="IPR001851">
    <property type="entry name" value="ABC_transp_permease"/>
</dbReference>
<comment type="caution">
    <text evidence="10">The sequence shown here is derived from an EMBL/GenBank/DDBJ whole genome shotgun (WGS) entry which is preliminary data.</text>
</comment>
<evidence type="ECO:0000256" key="7">
    <source>
        <dbReference type="ARBA" id="ARBA00023136"/>
    </source>
</evidence>
<keyword evidence="11" id="KW-1185">Reference proteome</keyword>
<dbReference type="GO" id="GO:0005886">
    <property type="term" value="C:plasma membrane"/>
    <property type="evidence" value="ECO:0007669"/>
    <property type="project" value="UniProtKB-SubCell"/>
</dbReference>
<dbReference type="RefSeq" id="WP_132164305.1">
    <property type="nucleotide sequence ID" value="NZ_SMKX01000002.1"/>
</dbReference>
<organism evidence="10 11">
    <name type="scientific">Kribbella antibiotica</name>
    <dbReference type="NCBI Taxonomy" id="190195"/>
    <lineage>
        <taxon>Bacteria</taxon>
        <taxon>Bacillati</taxon>
        <taxon>Actinomycetota</taxon>
        <taxon>Actinomycetes</taxon>
        <taxon>Propionibacteriales</taxon>
        <taxon>Kribbellaceae</taxon>
        <taxon>Kribbella</taxon>
    </lineage>
</organism>
<evidence type="ECO:0000256" key="6">
    <source>
        <dbReference type="ARBA" id="ARBA00022989"/>
    </source>
</evidence>
<keyword evidence="3" id="KW-1003">Cell membrane</keyword>
<feature type="transmembrane region" description="Helical" evidence="9">
    <location>
        <begin position="193"/>
        <end position="214"/>
    </location>
</feature>
<evidence type="ECO:0000256" key="1">
    <source>
        <dbReference type="ARBA" id="ARBA00004651"/>
    </source>
</evidence>
<dbReference type="EMBL" id="SMKX01000002">
    <property type="protein sequence ID" value="TDD63244.1"/>
    <property type="molecule type" value="Genomic_DNA"/>
</dbReference>
<keyword evidence="7 9" id="KW-0472">Membrane</keyword>
<dbReference type="InterPro" id="IPR052157">
    <property type="entry name" value="BCAA_transport_permease"/>
</dbReference>
<dbReference type="PANTHER" id="PTHR11795">
    <property type="entry name" value="BRANCHED-CHAIN AMINO ACID TRANSPORT SYSTEM PERMEASE PROTEIN LIVH"/>
    <property type="match status" value="1"/>
</dbReference>
<evidence type="ECO:0000256" key="3">
    <source>
        <dbReference type="ARBA" id="ARBA00022475"/>
    </source>
</evidence>
<evidence type="ECO:0000256" key="8">
    <source>
        <dbReference type="ARBA" id="ARBA00037998"/>
    </source>
</evidence>
<dbReference type="OrthoDB" id="9807115at2"/>
<evidence type="ECO:0000256" key="9">
    <source>
        <dbReference type="SAM" id="Phobius"/>
    </source>
</evidence>
<feature type="transmembrane region" description="Helical" evidence="9">
    <location>
        <begin position="262"/>
        <end position="278"/>
    </location>
</feature>
<keyword evidence="2" id="KW-0813">Transport</keyword>
<dbReference type="GO" id="GO:0006865">
    <property type="term" value="P:amino acid transport"/>
    <property type="evidence" value="ECO:0007669"/>
    <property type="project" value="UniProtKB-KW"/>
</dbReference>
<dbReference type="GO" id="GO:0022857">
    <property type="term" value="F:transmembrane transporter activity"/>
    <property type="evidence" value="ECO:0007669"/>
    <property type="project" value="InterPro"/>
</dbReference>
<dbReference type="AlphaFoldDB" id="A0A4R4ZY12"/>
<sequence>MTLLVQTVILGLLVGGVYALMSSGFSLVFGVMRIINLAHGAMIVLAAFLSWWVWDRTGIDPLLVGVIITPVMYVVGRVLYRLVIARVHRIDHELAMVASFGVAIAAGGVMALIWGTEVRSATPSYFNTSFQLGSVVIPQAQLYAFAGALAILGALYGLLRGTFLGRAIRACSENRDSAALVGIEVERTMAQMFAIGAATTGFGGAALSVIYQFVPDSHYVWIGRILCVVILGGLGSLLGAALGAAILGLGEALTSSYVDTRWATAVPYILIIVILLVRPQGLLGGKLRADGARA</sequence>
<gene>
    <name evidence="10" type="ORF">E1263_01040</name>
</gene>
<dbReference type="PANTHER" id="PTHR11795:SF445">
    <property type="entry name" value="AMINO ACID ABC TRANSPORTER PERMEASE PROTEIN"/>
    <property type="match status" value="1"/>
</dbReference>
<dbReference type="Pfam" id="PF02653">
    <property type="entry name" value="BPD_transp_2"/>
    <property type="match status" value="1"/>
</dbReference>
<feature type="transmembrane region" description="Helical" evidence="9">
    <location>
        <begin position="94"/>
        <end position="115"/>
    </location>
</feature>
<dbReference type="CDD" id="cd06582">
    <property type="entry name" value="TM_PBP1_LivH_like"/>
    <property type="match status" value="1"/>
</dbReference>
<evidence type="ECO:0000256" key="4">
    <source>
        <dbReference type="ARBA" id="ARBA00022692"/>
    </source>
</evidence>
<evidence type="ECO:0000313" key="10">
    <source>
        <dbReference type="EMBL" id="TDD63244.1"/>
    </source>
</evidence>
<comment type="similarity">
    <text evidence="8">Belongs to the binding-protein-dependent transport system permease family. LivHM subfamily.</text>
</comment>
<feature type="transmembrane region" description="Helical" evidence="9">
    <location>
        <begin position="6"/>
        <end position="29"/>
    </location>
</feature>
<proteinExistence type="inferred from homology"/>
<protein>
    <submittedName>
        <fullName evidence="10">Branched-chain amino acid ABC transporter permease</fullName>
    </submittedName>
</protein>
<name>A0A4R4ZY12_9ACTN</name>
<evidence type="ECO:0000313" key="11">
    <source>
        <dbReference type="Proteomes" id="UP000295124"/>
    </source>
</evidence>
<evidence type="ECO:0000256" key="5">
    <source>
        <dbReference type="ARBA" id="ARBA00022970"/>
    </source>
</evidence>
<evidence type="ECO:0000256" key="2">
    <source>
        <dbReference type="ARBA" id="ARBA00022448"/>
    </source>
</evidence>
<comment type="subcellular location">
    <subcellularLocation>
        <location evidence="1">Cell membrane</location>
        <topology evidence="1">Multi-pass membrane protein</topology>
    </subcellularLocation>
</comment>
<reference evidence="10 11" key="1">
    <citation type="submission" date="2019-03" db="EMBL/GenBank/DDBJ databases">
        <title>Draft genome sequences of novel Actinobacteria.</title>
        <authorList>
            <person name="Sahin N."/>
            <person name="Ay H."/>
            <person name="Saygin H."/>
        </authorList>
    </citation>
    <scope>NUCLEOTIDE SEQUENCE [LARGE SCALE GENOMIC DNA]</scope>
    <source>
        <strain evidence="10 11">JCM 13523</strain>
    </source>
</reference>
<feature type="transmembrane region" description="Helical" evidence="9">
    <location>
        <begin position="135"/>
        <end position="159"/>
    </location>
</feature>
<keyword evidence="5" id="KW-0029">Amino-acid transport</keyword>
<feature type="transmembrane region" description="Helical" evidence="9">
    <location>
        <begin position="220"/>
        <end position="250"/>
    </location>
</feature>
<keyword evidence="6 9" id="KW-1133">Transmembrane helix</keyword>
<feature type="transmembrane region" description="Helical" evidence="9">
    <location>
        <begin position="60"/>
        <end position="82"/>
    </location>
</feature>
<keyword evidence="4 9" id="KW-0812">Transmembrane</keyword>
<dbReference type="Proteomes" id="UP000295124">
    <property type="component" value="Unassembled WGS sequence"/>
</dbReference>